<accession>A0A182IJD6</accession>
<sequence length="132" mass="14325">MELKCYDASQTSCANIYDSVGIEYDWEKLYFPDVCRVLQKSKEQRNELSIPPGYRVNDDDDDPGTEAGSAVLNLHPSPRPFVSTLTHSSSNATNTTGPSSRSSTFACGATRKTQPNSSSNASASPRHPYTGS</sequence>
<reference evidence="2" key="1">
    <citation type="submission" date="2022-08" db="UniProtKB">
        <authorList>
            <consortium name="EnsemblMetazoa"/>
        </authorList>
    </citation>
    <scope>IDENTIFICATION</scope>
    <source>
        <strain evidence="2">EBRO</strain>
    </source>
</reference>
<organism evidence="2">
    <name type="scientific">Anopheles atroparvus</name>
    <name type="common">European mosquito</name>
    <dbReference type="NCBI Taxonomy" id="41427"/>
    <lineage>
        <taxon>Eukaryota</taxon>
        <taxon>Metazoa</taxon>
        <taxon>Ecdysozoa</taxon>
        <taxon>Arthropoda</taxon>
        <taxon>Hexapoda</taxon>
        <taxon>Insecta</taxon>
        <taxon>Pterygota</taxon>
        <taxon>Neoptera</taxon>
        <taxon>Endopterygota</taxon>
        <taxon>Diptera</taxon>
        <taxon>Nematocera</taxon>
        <taxon>Culicoidea</taxon>
        <taxon>Culicidae</taxon>
        <taxon>Anophelinae</taxon>
        <taxon>Anopheles</taxon>
    </lineage>
</organism>
<feature type="region of interest" description="Disordered" evidence="1">
    <location>
        <begin position="42"/>
        <end position="132"/>
    </location>
</feature>
<protein>
    <submittedName>
        <fullName evidence="2">Uncharacterized protein</fullName>
    </submittedName>
</protein>
<dbReference type="AlphaFoldDB" id="A0A182IJD6"/>
<name>A0A182IJD6_ANOAO</name>
<feature type="compositionally biased region" description="Polar residues" evidence="1">
    <location>
        <begin position="83"/>
        <end position="105"/>
    </location>
</feature>
<evidence type="ECO:0000256" key="1">
    <source>
        <dbReference type="SAM" id="MobiDB-lite"/>
    </source>
</evidence>
<proteinExistence type="predicted"/>
<evidence type="ECO:0000313" key="2">
    <source>
        <dbReference type="EnsemblMetazoa" id="AATE000274-PA.1"/>
    </source>
</evidence>
<feature type="compositionally biased region" description="Low complexity" evidence="1">
    <location>
        <begin position="115"/>
        <end position="125"/>
    </location>
</feature>
<dbReference type="VEuPathDB" id="VectorBase:AATE000274"/>
<dbReference type="EnsemblMetazoa" id="AATE000274-RA">
    <property type="protein sequence ID" value="AATE000274-PA.1"/>
    <property type="gene ID" value="AATE000274"/>
</dbReference>